<reference evidence="1" key="2">
    <citation type="submission" date="2020-09" db="EMBL/GenBank/DDBJ databases">
        <authorList>
            <person name="Sun Q."/>
            <person name="Zhou Y."/>
        </authorList>
    </citation>
    <scope>NUCLEOTIDE SEQUENCE</scope>
    <source>
        <strain evidence="1">CGMCC 4.7299</strain>
    </source>
</reference>
<name>A0A8J3BWT7_9ACTN</name>
<gene>
    <name evidence="1" type="ORF">GCM10012284_04410</name>
</gene>
<dbReference type="Proteomes" id="UP000656042">
    <property type="component" value="Unassembled WGS sequence"/>
</dbReference>
<evidence type="ECO:0000313" key="1">
    <source>
        <dbReference type="EMBL" id="GGK73641.1"/>
    </source>
</evidence>
<protein>
    <submittedName>
        <fullName evidence="1">Uncharacterized protein</fullName>
    </submittedName>
</protein>
<sequence length="227" mass="24389">MRGLLRRDDPLPEGVPEQVSFFFGGGQTCAFEGEAHAPKIQLGSGSVIPTAFIICFYGFRHDRQLRITIAPPVGRAIAKTLARGSEEGFVYRWPRLPNDPAGAYRVAAQQGSSTVTEVFTVVRPATPRLWLDKPPGQVVLGEDVHMYVAGFPPSRTVVLNLYYFHHYRTSFPVPVDARGGGRAVLRTAPGDPVACWGVSHPDLGDSTDPGGLGPTSTNVFCTTAPGG</sequence>
<dbReference type="EMBL" id="BMMX01000001">
    <property type="protein sequence ID" value="GGK73641.1"/>
    <property type="molecule type" value="Genomic_DNA"/>
</dbReference>
<proteinExistence type="predicted"/>
<evidence type="ECO:0000313" key="2">
    <source>
        <dbReference type="Proteomes" id="UP000656042"/>
    </source>
</evidence>
<comment type="caution">
    <text evidence="1">The sequence shown here is derived from an EMBL/GenBank/DDBJ whole genome shotgun (WGS) entry which is preliminary data.</text>
</comment>
<keyword evidence="2" id="KW-1185">Reference proteome</keyword>
<reference evidence="1" key="1">
    <citation type="journal article" date="2014" name="Int. J. Syst. Evol. Microbiol.">
        <title>Complete genome sequence of Corynebacterium casei LMG S-19264T (=DSM 44701T), isolated from a smear-ripened cheese.</title>
        <authorList>
            <consortium name="US DOE Joint Genome Institute (JGI-PGF)"/>
            <person name="Walter F."/>
            <person name="Albersmeier A."/>
            <person name="Kalinowski J."/>
            <person name="Ruckert C."/>
        </authorList>
    </citation>
    <scope>NUCLEOTIDE SEQUENCE</scope>
    <source>
        <strain evidence="1">CGMCC 4.7299</strain>
    </source>
</reference>
<accession>A0A8J3BWT7</accession>
<organism evidence="1 2">
    <name type="scientific">Mangrovihabitans endophyticus</name>
    <dbReference type="NCBI Taxonomy" id="1751298"/>
    <lineage>
        <taxon>Bacteria</taxon>
        <taxon>Bacillati</taxon>
        <taxon>Actinomycetota</taxon>
        <taxon>Actinomycetes</taxon>
        <taxon>Micromonosporales</taxon>
        <taxon>Micromonosporaceae</taxon>
        <taxon>Mangrovihabitans</taxon>
    </lineage>
</organism>
<dbReference type="AlphaFoldDB" id="A0A8J3BWT7"/>